<dbReference type="GeneID" id="110594935"/>
<dbReference type="CTD" id="283234"/>
<evidence type="ECO:0000256" key="1">
    <source>
        <dbReference type="SAM" id="MobiDB-lite"/>
    </source>
</evidence>
<protein>
    <submittedName>
        <fullName evidence="3">Coiled-coil domain-containing protein 88B</fullName>
    </submittedName>
</protein>
<gene>
    <name evidence="3" type="primary">CCDC88B</name>
</gene>
<reference evidence="3" key="1">
    <citation type="submission" date="2025-08" db="UniProtKB">
        <authorList>
            <consortium name="RefSeq"/>
        </authorList>
    </citation>
    <scope>IDENTIFICATION</scope>
</reference>
<feature type="region of interest" description="Disordered" evidence="1">
    <location>
        <begin position="1"/>
        <end position="168"/>
    </location>
</feature>
<dbReference type="OrthoDB" id="10254988at2759"/>
<name>A0A3Q0DK78_CARSF</name>
<evidence type="ECO:0000313" key="3">
    <source>
        <dbReference type="RefSeq" id="XP_021564909.1"/>
    </source>
</evidence>
<proteinExistence type="predicted"/>
<feature type="compositionally biased region" description="Basic and acidic residues" evidence="1">
    <location>
        <begin position="107"/>
        <end position="132"/>
    </location>
</feature>
<dbReference type="AlphaFoldDB" id="A0A3Q0DK78"/>
<dbReference type="Proteomes" id="UP000189704">
    <property type="component" value="Unplaced"/>
</dbReference>
<feature type="compositionally biased region" description="Basic and acidic residues" evidence="1">
    <location>
        <begin position="144"/>
        <end position="155"/>
    </location>
</feature>
<organism evidence="2 3">
    <name type="scientific">Carlito syrichta</name>
    <name type="common">Philippine tarsier</name>
    <name type="synonym">Tarsius syrichta</name>
    <dbReference type="NCBI Taxonomy" id="1868482"/>
    <lineage>
        <taxon>Eukaryota</taxon>
        <taxon>Metazoa</taxon>
        <taxon>Chordata</taxon>
        <taxon>Craniata</taxon>
        <taxon>Vertebrata</taxon>
        <taxon>Euteleostomi</taxon>
        <taxon>Mammalia</taxon>
        <taxon>Eutheria</taxon>
        <taxon>Euarchontoglires</taxon>
        <taxon>Primates</taxon>
        <taxon>Haplorrhini</taxon>
        <taxon>Tarsiiformes</taxon>
        <taxon>Tarsiidae</taxon>
        <taxon>Carlito</taxon>
    </lineage>
</organism>
<feature type="non-terminal residue" evidence="3">
    <location>
        <position position="1"/>
    </location>
</feature>
<accession>A0A3Q0DK78</accession>
<dbReference type="RefSeq" id="XP_021564909.1">
    <property type="nucleotide sequence ID" value="XM_021709234.1"/>
</dbReference>
<evidence type="ECO:0000313" key="2">
    <source>
        <dbReference type="Proteomes" id="UP000189704"/>
    </source>
</evidence>
<sequence>SDPQATEGLLQGAAVGPQASDWAPPKPEPGVETQESPKEADHGASVQAPTSVAPPLGPEIKIQAQRPMGAETGGMGVPQGDLAPEARGPTQEGSEPSLCVQLEEQESPGHGRDLLMGHTEATEQEQRMEEVVRAPAQPEPQQKSGEEPGARERLIPGEVLAEGSPEQEALREEVARLRREAEALGAELEAQARRLE</sequence>
<dbReference type="KEGG" id="csyr:110594935"/>
<feature type="non-terminal residue" evidence="3">
    <location>
        <position position="196"/>
    </location>
</feature>
<keyword evidence="2" id="KW-1185">Reference proteome</keyword>